<evidence type="ECO:0000313" key="1">
    <source>
        <dbReference type="EMBL" id="JAH78604.1"/>
    </source>
</evidence>
<accession>A0A0E9VKE5</accession>
<sequence length="39" mass="4659">MLCIFMYLFYFTSPLVFKFLSSTKSHICKILKMYSLLSI</sequence>
<dbReference type="EMBL" id="GBXM01029973">
    <property type="protein sequence ID" value="JAH78604.1"/>
    <property type="molecule type" value="Transcribed_RNA"/>
</dbReference>
<organism evidence="1">
    <name type="scientific">Anguilla anguilla</name>
    <name type="common">European freshwater eel</name>
    <name type="synonym">Muraena anguilla</name>
    <dbReference type="NCBI Taxonomy" id="7936"/>
    <lineage>
        <taxon>Eukaryota</taxon>
        <taxon>Metazoa</taxon>
        <taxon>Chordata</taxon>
        <taxon>Craniata</taxon>
        <taxon>Vertebrata</taxon>
        <taxon>Euteleostomi</taxon>
        <taxon>Actinopterygii</taxon>
        <taxon>Neopterygii</taxon>
        <taxon>Teleostei</taxon>
        <taxon>Anguilliformes</taxon>
        <taxon>Anguillidae</taxon>
        <taxon>Anguilla</taxon>
    </lineage>
</organism>
<reference evidence="1" key="2">
    <citation type="journal article" date="2015" name="Fish Shellfish Immunol.">
        <title>Early steps in the European eel (Anguilla anguilla)-Vibrio vulnificus interaction in the gills: Role of the RtxA13 toxin.</title>
        <authorList>
            <person name="Callol A."/>
            <person name="Pajuelo D."/>
            <person name="Ebbesson L."/>
            <person name="Teles M."/>
            <person name="MacKenzie S."/>
            <person name="Amaro C."/>
        </authorList>
    </citation>
    <scope>NUCLEOTIDE SEQUENCE</scope>
</reference>
<name>A0A0E9VKE5_ANGAN</name>
<reference evidence="1" key="1">
    <citation type="submission" date="2014-11" db="EMBL/GenBank/DDBJ databases">
        <authorList>
            <person name="Amaro Gonzalez C."/>
        </authorList>
    </citation>
    <scope>NUCLEOTIDE SEQUENCE</scope>
</reference>
<proteinExistence type="predicted"/>
<protein>
    <submittedName>
        <fullName evidence="1">Uncharacterized protein</fullName>
    </submittedName>
</protein>
<dbReference type="AlphaFoldDB" id="A0A0E9VKE5"/>